<dbReference type="STRING" id="123214.PERMA_1986"/>
<sequence length="80" mass="9361">MKKYDPDAEIIIFGSRTDLTKKGGDIDILVVSDKIDYRKRRKIRVDLLLKLGERKIDLIITDNPEKSEFTKMAYKYGVRI</sequence>
<dbReference type="PaxDb" id="123214-PERMA_1986"/>
<dbReference type="Gene3D" id="3.30.460.10">
    <property type="entry name" value="Beta Polymerase, domain 2"/>
    <property type="match status" value="1"/>
</dbReference>
<dbReference type="CDD" id="cd05403">
    <property type="entry name" value="NT_KNTase_like"/>
    <property type="match status" value="1"/>
</dbReference>
<dbReference type="InterPro" id="IPR043519">
    <property type="entry name" value="NT_sf"/>
</dbReference>
<feature type="domain" description="Polymerase nucleotidyl transferase" evidence="1">
    <location>
        <begin position="2"/>
        <end position="70"/>
    </location>
</feature>
<dbReference type="AlphaFoldDB" id="C0QSU3"/>
<dbReference type="Pfam" id="PF01909">
    <property type="entry name" value="NTP_transf_2"/>
    <property type="match status" value="1"/>
</dbReference>
<accession>C0QSU3</accession>
<dbReference type="eggNOG" id="COG5260">
    <property type="taxonomic scope" value="Bacteria"/>
</dbReference>
<dbReference type="SUPFAM" id="SSF81301">
    <property type="entry name" value="Nucleotidyltransferase"/>
    <property type="match status" value="1"/>
</dbReference>
<organism evidence="2 3">
    <name type="scientific">Persephonella marina (strain DSM 14350 / EX-H1)</name>
    <dbReference type="NCBI Taxonomy" id="123214"/>
    <lineage>
        <taxon>Bacteria</taxon>
        <taxon>Pseudomonadati</taxon>
        <taxon>Aquificota</taxon>
        <taxon>Aquificia</taxon>
        <taxon>Aquificales</taxon>
        <taxon>Hydrogenothermaceae</taxon>
        <taxon>Persephonella</taxon>
    </lineage>
</organism>
<evidence type="ECO:0000313" key="3">
    <source>
        <dbReference type="Proteomes" id="UP000001366"/>
    </source>
</evidence>
<dbReference type="InterPro" id="IPR002934">
    <property type="entry name" value="Polymerase_NTP_transf_dom"/>
</dbReference>
<dbReference type="GO" id="GO:0016779">
    <property type="term" value="F:nucleotidyltransferase activity"/>
    <property type="evidence" value="ECO:0007669"/>
    <property type="project" value="InterPro"/>
</dbReference>
<proteinExistence type="predicted"/>
<reference evidence="2 3" key="1">
    <citation type="journal article" date="2009" name="J. Bacteriol.">
        <title>Complete and draft genome sequences of six members of the Aquificales.</title>
        <authorList>
            <person name="Reysenbach A.L."/>
            <person name="Hamamura N."/>
            <person name="Podar M."/>
            <person name="Griffiths E."/>
            <person name="Ferreira S."/>
            <person name="Hochstein R."/>
            <person name="Heidelberg J."/>
            <person name="Johnson J."/>
            <person name="Mead D."/>
            <person name="Pohorille A."/>
            <person name="Sarmiento M."/>
            <person name="Schweighofer K."/>
            <person name="Seshadri R."/>
            <person name="Voytek M.A."/>
        </authorList>
    </citation>
    <scope>NUCLEOTIDE SEQUENCE [LARGE SCALE GENOMIC DNA]</scope>
    <source>
        <strain evidence="3">DSM 14350 / EX-H1</strain>
    </source>
</reference>
<name>C0QSU3_PERMH</name>
<dbReference type="EMBL" id="CP001230">
    <property type="protein sequence ID" value="ACO03427.1"/>
    <property type="molecule type" value="Genomic_DNA"/>
</dbReference>
<protein>
    <submittedName>
        <fullName evidence="2">DNA polymerase, beta domain protein region</fullName>
    </submittedName>
</protein>
<dbReference type="KEGG" id="pmx:PERMA_1986"/>
<dbReference type="RefSeq" id="WP_012675666.1">
    <property type="nucleotide sequence ID" value="NC_012440.1"/>
</dbReference>
<evidence type="ECO:0000259" key="1">
    <source>
        <dbReference type="Pfam" id="PF01909"/>
    </source>
</evidence>
<evidence type="ECO:0000313" key="2">
    <source>
        <dbReference type="EMBL" id="ACO03427.1"/>
    </source>
</evidence>
<keyword evidence="3" id="KW-1185">Reference proteome</keyword>
<dbReference type="Proteomes" id="UP000001366">
    <property type="component" value="Chromosome"/>
</dbReference>
<gene>
    <name evidence="2" type="ordered locus">PERMA_1986</name>
</gene>
<dbReference type="HOGENOM" id="CLU_164558_0_0_0"/>